<sequence>MASGRLARLDALLRVLAALLGTLPLAFLASVCLSRFVPLAEGARSILGWSLAVPLWVAAMCVVFLARSGARAWGGCAALSAVLFALAYGVPQ</sequence>
<proteinExistence type="predicted"/>
<dbReference type="Proteomes" id="UP000075635">
    <property type="component" value="Unassembled WGS sequence"/>
</dbReference>
<protein>
    <submittedName>
        <fullName evidence="2">Uncharacterized protein</fullName>
    </submittedName>
</protein>
<evidence type="ECO:0000313" key="3">
    <source>
        <dbReference type="Proteomes" id="UP000075635"/>
    </source>
</evidence>
<organism evidence="2 3">
    <name type="scientific">Sorangium cellulosum</name>
    <name type="common">Polyangium cellulosum</name>
    <dbReference type="NCBI Taxonomy" id="56"/>
    <lineage>
        <taxon>Bacteria</taxon>
        <taxon>Pseudomonadati</taxon>
        <taxon>Myxococcota</taxon>
        <taxon>Polyangia</taxon>
        <taxon>Polyangiales</taxon>
        <taxon>Polyangiaceae</taxon>
        <taxon>Sorangium</taxon>
    </lineage>
</organism>
<feature type="transmembrane region" description="Helical" evidence="1">
    <location>
        <begin position="72"/>
        <end position="90"/>
    </location>
</feature>
<reference evidence="2 3" key="1">
    <citation type="submission" date="2014-02" db="EMBL/GenBank/DDBJ databases">
        <title>The small core and large imbalanced accessory genome model reveals a collaborative survival strategy of Sorangium cellulosum strains in nature.</title>
        <authorList>
            <person name="Han K."/>
            <person name="Peng R."/>
            <person name="Blom J."/>
            <person name="Li Y.-Z."/>
        </authorList>
    </citation>
    <scope>NUCLEOTIDE SEQUENCE [LARGE SCALE GENOMIC DNA]</scope>
    <source>
        <strain evidence="2 3">So0011-07</strain>
    </source>
</reference>
<keyword evidence="1" id="KW-0812">Transmembrane</keyword>
<comment type="caution">
    <text evidence="2">The sequence shown here is derived from an EMBL/GenBank/DDBJ whole genome shotgun (WGS) entry which is preliminary data.</text>
</comment>
<evidence type="ECO:0000256" key="1">
    <source>
        <dbReference type="SAM" id="Phobius"/>
    </source>
</evidence>
<dbReference type="AlphaFoldDB" id="A0A150RWC8"/>
<feature type="transmembrane region" description="Helical" evidence="1">
    <location>
        <begin position="12"/>
        <end position="34"/>
    </location>
</feature>
<accession>A0A150RWC8</accession>
<keyword evidence="1" id="KW-0472">Membrane</keyword>
<keyword evidence="1" id="KW-1133">Transmembrane helix</keyword>
<gene>
    <name evidence="2" type="ORF">BE17_24995</name>
</gene>
<feature type="transmembrane region" description="Helical" evidence="1">
    <location>
        <begin position="46"/>
        <end position="66"/>
    </location>
</feature>
<dbReference type="EMBL" id="JEMB01001929">
    <property type="protein sequence ID" value="KYF84426.1"/>
    <property type="molecule type" value="Genomic_DNA"/>
</dbReference>
<evidence type="ECO:0000313" key="2">
    <source>
        <dbReference type="EMBL" id="KYF84426.1"/>
    </source>
</evidence>
<name>A0A150RWC8_SORCE</name>